<dbReference type="PATRIC" id="fig|1286171.3.peg.1294"/>
<dbReference type="InterPro" id="IPR008248">
    <property type="entry name" value="CheB-like"/>
</dbReference>
<accession>W8T4I2</accession>
<dbReference type="InterPro" id="IPR001789">
    <property type="entry name" value="Sig_transdc_resp-reg_receiver"/>
</dbReference>
<evidence type="ECO:0000313" key="9">
    <source>
        <dbReference type="EMBL" id="AHM56639.1"/>
    </source>
</evidence>
<evidence type="ECO:0000256" key="2">
    <source>
        <dbReference type="ARBA" id="ARBA00024867"/>
    </source>
</evidence>
<dbReference type="EC" id="3.1.1.61" evidence="4"/>
<evidence type="ECO:0000256" key="4">
    <source>
        <dbReference type="HAMAP-Rule" id="MF_00099"/>
    </source>
</evidence>
<comment type="function">
    <text evidence="2">May play the central regulatory role in sporulation. It may be an element of the effector pathway responsible for the activation of sporulation genes in response to nutritional stress. Spo0A may act in concert with spo0H (a sigma factor) to control the expression of some genes that are critical to the sporulation process.</text>
</comment>
<dbReference type="GO" id="GO:0005737">
    <property type="term" value="C:cytoplasm"/>
    <property type="evidence" value="ECO:0007669"/>
    <property type="project" value="UniProtKB-SubCell"/>
</dbReference>
<dbReference type="HOGENOM" id="CLU_000445_51_0_9"/>
<dbReference type="GO" id="GO:0000156">
    <property type="term" value="F:phosphorelay response regulator activity"/>
    <property type="evidence" value="ECO:0007669"/>
    <property type="project" value="InterPro"/>
</dbReference>
<dbReference type="SUPFAM" id="SSF52172">
    <property type="entry name" value="CheY-like"/>
    <property type="match status" value="1"/>
</dbReference>
<dbReference type="Gene3D" id="3.40.50.180">
    <property type="entry name" value="Methylesterase CheB, C-terminal domain"/>
    <property type="match status" value="1"/>
</dbReference>
<evidence type="ECO:0000256" key="6">
    <source>
        <dbReference type="PROSITE-ProRule" id="PRU00169"/>
    </source>
</evidence>
<dbReference type="GO" id="GO:0008984">
    <property type="term" value="F:protein-glutamate methylesterase activity"/>
    <property type="evidence" value="ECO:0007669"/>
    <property type="project" value="UniProtKB-UniRule"/>
</dbReference>
<dbReference type="AlphaFoldDB" id="W8T4I2"/>
<dbReference type="InterPro" id="IPR000673">
    <property type="entry name" value="Sig_transdc_resp-reg_Me-estase"/>
</dbReference>
<comment type="catalytic activity">
    <reaction evidence="4">
        <text>L-glutaminyl-[protein] + H2O = L-glutamyl-[protein] + NH4(+)</text>
        <dbReference type="Rhea" id="RHEA:16441"/>
        <dbReference type="Rhea" id="RHEA-COMP:10207"/>
        <dbReference type="Rhea" id="RHEA-COMP:10208"/>
        <dbReference type="ChEBI" id="CHEBI:15377"/>
        <dbReference type="ChEBI" id="CHEBI:28938"/>
        <dbReference type="ChEBI" id="CHEBI:29973"/>
        <dbReference type="ChEBI" id="CHEBI:30011"/>
        <dbReference type="EC" id="3.5.1.44"/>
    </reaction>
</comment>
<feature type="active site" evidence="4 5">
    <location>
        <position position="297"/>
    </location>
</feature>
<dbReference type="Gene3D" id="3.40.50.2300">
    <property type="match status" value="1"/>
</dbReference>
<dbReference type="NCBIfam" id="NF001965">
    <property type="entry name" value="PRK00742.1"/>
    <property type="match status" value="1"/>
</dbReference>
<feature type="active site" evidence="4 5">
    <location>
        <position position="201"/>
    </location>
</feature>
<organism evidence="9 10">
    <name type="scientific">Peptoclostridium acidaminophilum DSM 3953</name>
    <dbReference type="NCBI Taxonomy" id="1286171"/>
    <lineage>
        <taxon>Bacteria</taxon>
        <taxon>Bacillati</taxon>
        <taxon>Bacillota</taxon>
        <taxon>Clostridia</taxon>
        <taxon>Peptostreptococcales</taxon>
        <taxon>Peptoclostridiaceae</taxon>
        <taxon>Peptoclostridium</taxon>
    </lineage>
</organism>
<dbReference type="Proteomes" id="UP000019591">
    <property type="component" value="Chromosome"/>
</dbReference>
<evidence type="ECO:0000256" key="1">
    <source>
        <dbReference type="ARBA" id="ARBA00022801"/>
    </source>
</evidence>
<comment type="similarity">
    <text evidence="4">Belongs to the CheB family.</text>
</comment>
<dbReference type="PANTHER" id="PTHR42872">
    <property type="entry name" value="PROTEIN-GLUTAMATE METHYLESTERASE/PROTEIN-GLUTAMINE GLUTAMINASE"/>
    <property type="match status" value="1"/>
</dbReference>
<dbReference type="PIRSF" id="PIRSF000876">
    <property type="entry name" value="RR_chemtxs_CheB"/>
    <property type="match status" value="1"/>
</dbReference>
<dbReference type="Pfam" id="PF01339">
    <property type="entry name" value="CheB_methylest"/>
    <property type="match status" value="1"/>
</dbReference>
<evidence type="ECO:0000259" key="8">
    <source>
        <dbReference type="PROSITE" id="PS50122"/>
    </source>
</evidence>
<dbReference type="InterPro" id="IPR011006">
    <property type="entry name" value="CheY-like_superfamily"/>
</dbReference>
<feature type="modified residue" description="4-aspartylphosphate" evidence="4 6">
    <location>
        <position position="56"/>
    </location>
</feature>
<feature type="domain" description="CheB-type methylesterase" evidence="8">
    <location>
        <begin position="162"/>
        <end position="357"/>
    </location>
</feature>
<dbReference type="HAMAP" id="MF_00099">
    <property type="entry name" value="CheB_chemtxs"/>
    <property type="match status" value="1"/>
</dbReference>
<dbReference type="GO" id="GO:0050568">
    <property type="term" value="F:protein-glutamine glutaminase activity"/>
    <property type="evidence" value="ECO:0007669"/>
    <property type="project" value="UniProtKB-UniRule"/>
</dbReference>
<gene>
    <name evidence="4 9" type="primary">cheB</name>
    <name evidence="9" type="ORF">EAL2_c13440</name>
</gene>
<dbReference type="eggNOG" id="COG2201">
    <property type="taxonomic scope" value="Bacteria"/>
</dbReference>
<dbReference type="RefSeq" id="WP_025435624.1">
    <property type="nucleotide sequence ID" value="NZ_CP007452.1"/>
</dbReference>
<dbReference type="OrthoDB" id="9793421at2"/>
<protein>
    <recommendedName>
        <fullName evidence="4">Protein-glutamate methylesterase/protein-glutamine glutaminase</fullName>
        <ecNumber evidence="4">3.1.1.61</ecNumber>
        <ecNumber evidence="4">3.5.1.44</ecNumber>
    </recommendedName>
</protein>
<dbReference type="Pfam" id="PF00072">
    <property type="entry name" value="Response_reg"/>
    <property type="match status" value="1"/>
</dbReference>
<dbReference type="InterPro" id="IPR035909">
    <property type="entry name" value="CheB_C"/>
</dbReference>
<comment type="function">
    <text evidence="4">Involved in chemotaxis. Part of a chemotaxis signal transduction system that modulates chemotaxis in response to various stimuli. Catalyzes the demethylation of specific methylglutamate residues introduced into the chemoreceptors (methyl-accepting chemotaxis proteins or MCP) by CheR. Also mediates the irreversible deamidation of specific glutamine residues to glutamic acid.</text>
</comment>
<dbReference type="EMBL" id="CP007452">
    <property type="protein sequence ID" value="AHM56639.1"/>
    <property type="molecule type" value="Genomic_DNA"/>
</dbReference>
<dbReference type="KEGG" id="eac:EAL2_c13440"/>
<dbReference type="EC" id="3.5.1.44" evidence="4"/>
<keyword evidence="1 4" id="KW-0378">Hydrolase</keyword>
<dbReference type="STRING" id="1286171.EAL2_c13440"/>
<evidence type="ECO:0000256" key="3">
    <source>
        <dbReference type="ARBA" id="ARBA00048267"/>
    </source>
</evidence>
<dbReference type="CDD" id="cd17541">
    <property type="entry name" value="REC_CheB-like"/>
    <property type="match status" value="1"/>
</dbReference>
<dbReference type="CDD" id="cd16432">
    <property type="entry name" value="CheB_Rec"/>
    <property type="match status" value="1"/>
</dbReference>
<feature type="active site" evidence="4 5">
    <location>
        <position position="174"/>
    </location>
</feature>
<keyword evidence="4 6" id="KW-0597">Phosphoprotein</keyword>
<keyword evidence="4 5" id="KW-0145">Chemotaxis</keyword>
<comment type="catalytic activity">
    <reaction evidence="3 4">
        <text>[protein]-L-glutamate 5-O-methyl ester + H2O = L-glutamyl-[protein] + methanol + H(+)</text>
        <dbReference type="Rhea" id="RHEA:23236"/>
        <dbReference type="Rhea" id="RHEA-COMP:10208"/>
        <dbReference type="Rhea" id="RHEA-COMP:10311"/>
        <dbReference type="ChEBI" id="CHEBI:15377"/>
        <dbReference type="ChEBI" id="CHEBI:15378"/>
        <dbReference type="ChEBI" id="CHEBI:17790"/>
        <dbReference type="ChEBI" id="CHEBI:29973"/>
        <dbReference type="ChEBI" id="CHEBI:82795"/>
        <dbReference type="EC" id="3.1.1.61"/>
    </reaction>
</comment>
<reference evidence="9 10" key="1">
    <citation type="journal article" date="2014" name="Genome Announc.">
        <title>Complete Genome Sequence of Amino Acid-Utilizing Eubacterium acidaminophilum al-2 (DSM 3953).</title>
        <authorList>
            <person name="Poehlein A."/>
            <person name="Andreesen J.R."/>
            <person name="Daniel R."/>
        </authorList>
    </citation>
    <scope>NUCLEOTIDE SEQUENCE [LARGE SCALE GENOMIC DNA]</scope>
    <source>
        <strain evidence="9 10">DSM 3953</strain>
    </source>
</reference>
<comment type="domain">
    <text evidence="4">Contains a C-terminal catalytic domain, and an N-terminal region which modulates catalytic activity.</text>
</comment>
<comment type="PTM">
    <text evidence="4">Phosphorylated by CheA. Phosphorylation of the N-terminal regulatory domain activates the methylesterase activity.</text>
</comment>
<sequence>MSLIRVLVVDDSAFIRKVVTDILQSDNEIVVVEKARNGKEAIEKLLRNDIDVVTLDVEMPVMNGIETLSEIMKIKPTPVVMLSSLTKLGADLTIRALEMGAVDFITKPENIFREGQEELKNSIIQKIKTAAVIDVKAKKSVFEKIRASTAQRLAPRQRISRGGKVENIVAIGTSTGGPKALQHVIPNLDEDINSAIVVVQHMPPGFTKSLADRLDGVSKIRVKEAEDGEILKNGVAYIAPGDRHMNFINEGIDIKVVLDNGPNVSGHKPSVDSMFYSLSELRCKSIISVIMTGMGQDGAKGMKKLKSKYNSNIISIAEDQDTCVVFGMPKAAINLGVVDRVLPVNKIAVEINKLLGV</sequence>
<dbReference type="SUPFAM" id="SSF52738">
    <property type="entry name" value="Methylesterase CheB, C-terminal domain"/>
    <property type="match status" value="1"/>
</dbReference>
<evidence type="ECO:0000313" key="10">
    <source>
        <dbReference type="Proteomes" id="UP000019591"/>
    </source>
</evidence>
<comment type="subcellular location">
    <subcellularLocation>
        <location evidence="4">Cytoplasm</location>
    </subcellularLocation>
</comment>
<dbReference type="PANTHER" id="PTHR42872:SF3">
    <property type="entry name" value="PROTEIN-GLUTAMATE METHYLESTERASE_PROTEIN-GLUTAMINE GLUTAMINASE 1"/>
    <property type="match status" value="1"/>
</dbReference>
<dbReference type="SMART" id="SM00448">
    <property type="entry name" value="REC"/>
    <property type="match status" value="1"/>
</dbReference>
<dbReference type="PROSITE" id="PS50110">
    <property type="entry name" value="RESPONSE_REGULATORY"/>
    <property type="match status" value="1"/>
</dbReference>
<name>W8T4I2_PEPAC</name>
<dbReference type="GO" id="GO:0006935">
    <property type="term" value="P:chemotaxis"/>
    <property type="evidence" value="ECO:0007669"/>
    <property type="project" value="UniProtKB-UniRule"/>
</dbReference>
<evidence type="ECO:0000256" key="5">
    <source>
        <dbReference type="PROSITE-ProRule" id="PRU00050"/>
    </source>
</evidence>
<feature type="domain" description="Response regulatory" evidence="7">
    <location>
        <begin position="5"/>
        <end position="122"/>
    </location>
</feature>
<evidence type="ECO:0000259" key="7">
    <source>
        <dbReference type="PROSITE" id="PS50110"/>
    </source>
</evidence>
<keyword evidence="10" id="KW-1185">Reference proteome</keyword>
<keyword evidence="4" id="KW-0963">Cytoplasm</keyword>
<proteinExistence type="inferred from homology"/>
<dbReference type="PROSITE" id="PS50122">
    <property type="entry name" value="CHEB"/>
    <property type="match status" value="1"/>
</dbReference>